<dbReference type="Gramene" id="mRNA:HanXRQr2_Chr05g0196211">
    <property type="protein sequence ID" value="CDS:HanXRQr2_Chr05g0196211.1"/>
    <property type="gene ID" value="HanXRQr2_Chr05g0196211"/>
</dbReference>
<evidence type="ECO:0000313" key="4">
    <source>
        <dbReference type="Proteomes" id="UP000215914"/>
    </source>
</evidence>
<evidence type="ECO:0000313" key="3">
    <source>
        <dbReference type="EMBL" id="OTG24108.1"/>
    </source>
</evidence>
<evidence type="ECO:0000313" key="2">
    <source>
        <dbReference type="EMBL" id="KAF5804368.1"/>
    </source>
</evidence>
<evidence type="ECO:0000256" key="1">
    <source>
        <dbReference type="SAM" id="Phobius"/>
    </source>
</evidence>
<dbReference type="Proteomes" id="UP000215914">
    <property type="component" value="Chromosome 5"/>
</dbReference>
<feature type="transmembrane region" description="Helical" evidence="1">
    <location>
        <begin position="21"/>
        <end position="49"/>
    </location>
</feature>
<dbReference type="EMBL" id="MNCJ02000320">
    <property type="protein sequence ID" value="KAF5804368.1"/>
    <property type="molecule type" value="Genomic_DNA"/>
</dbReference>
<reference evidence="2 4" key="1">
    <citation type="journal article" date="2017" name="Nature">
        <title>The sunflower genome provides insights into oil metabolism, flowering and Asterid evolution.</title>
        <authorList>
            <person name="Badouin H."/>
            <person name="Gouzy J."/>
            <person name="Grassa C.J."/>
            <person name="Murat F."/>
            <person name="Staton S.E."/>
            <person name="Cottret L."/>
            <person name="Lelandais-Briere C."/>
            <person name="Owens G.L."/>
            <person name="Carrere S."/>
            <person name="Mayjonade B."/>
            <person name="Legrand L."/>
            <person name="Gill N."/>
            <person name="Kane N.C."/>
            <person name="Bowers J.E."/>
            <person name="Hubner S."/>
            <person name="Bellec A."/>
            <person name="Berard A."/>
            <person name="Berges H."/>
            <person name="Blanchet N."/>
            <person name="Boniface M.C."/>
            <person name="Brunel D."/>
            <person name="Catrice O."/>
            <person name="Chaidir N."/>
            <person name="Claudel C."/>
            <person name="Donnadieu C."/>
            <person name="Faraut T."/>
            <person name="Fievet G."/>
            <person name="Helmstetter N."/>
            <person name="King M."/>
            <person name="Knapp S.J."/>
            <person name="Lai Z."/>
            <person name="Le Paslier M.C."/>
            <person name="Lippi Y."/>
            <person name="Lorenzon L."/>
            <person name="Mandel J.R."/>
            <person name="Marage G."/>
            <person name="Marchand G."/>
            <person name="Marquand E."/>
            <person name="Bret-Mestries E."/>
            <person name="Morien E."/>
            <person name="Nambeesan S."/>
            <person name="Nguyen T."/>
            <person name="Pegot-Espagnet P."/>
            <person name="Pouilly N."/>
            <person name="Raftis F."/>
            <person name="Sallet E."/>
            <person name="Schiex T."/>
            <person name="Thomas J."/>
            <person name="Vandecasteele C."/>
            <person name="Vares D."/>
            <person name="Vear F."/>
            <person name="Vautrin S."/>
            <person name="Crespi M."/>
            <person name="Mangin B."/>
            <person name="Burke J.M."/>
            <person name="Salse J."/>
            <person name="Munos S."/>
            <person name="Vincourt P."/>
            <person name="Rieseberg L.H."/>
            <person name="Langlade N.B."/>
        </authorList>
    </citation>
    <scope>NUCLEOTIDE SEQUENCE [LARGE SCALE GENOMIC DNA]</scope>
    <source>
        <strain evidence="4">cv. SF193</strain>
        <tissue evidence="2">Leaves</tissue>
    </source>
</reference>
<reference evidence="2" key="3">
    <citation type="submission" date="2020-06" db="EMBL/GenBank/DDBJ databases">
        <title>Helianthus annuus Genome sequencing and assembly Release 2.</title>
        <authorList>
            <person name="Gouzy J."/>
            <person name="Langlade N."/>
            <person name="Munos S."/>
        </authorList>
    </citation>
    <scope>NUCLEOTIDE SEQUENCE</scope>
    <source>
        <tissue evidence="2">Leaves</tissue>
    </source>
</reference>
<gene>
    <name evidence="3" type="ORF">HannXRQ_Chr05g0132991</name>
    <name evidence="2" type="ORF">HanXRQr2_Chr05g0196211</name>
</gene>
<accession>A0A251ULA4</accession>
<protein>
    <submittedName>
        <fullName evidence="3">Uncharacterized protein</fullName>
    </submittedName>
</protein>
<keyword evidence="1" id="KW-1133">Transmembrane helix</keyword>
<keyword evidence="1" id="KW-0472">Membrane</keyword>
<keyword evidence="4" id="KW-1185">Reference proteome</keyword>
<dbReference type="AlphaFoldDB" id="A0A251ULA4"/>
<reference evidence="3" key="2">
    <citation type="submission" date="2017-02" db="EMBL/GenBank/DDBJ databases">
        <title>Sunflower complete genome.</title>
        <authorList>
            <person name="Langlade N."/>
            <person name="Munos S."/>
        </authorList>
    </citation>
    <scope>NUCLEOTIDE SEQUENCE [LARGE SCALE GENOMIC DNA]</scope>
    <source>
        <tissue evidence="3">Leaves</tissue>
    </source>
</reference>
<dbReference type="InParanoid" id="A0A251ULA4"/>
<dbReference type="EMBL" id="CM007894">
    <property type="protein sequence ID" value="OTG24108.1"/>
    <property type="molecule type" value="Genomic_DNA"/>
</dbReference>
<keyword evidence="1" id="KW-0812">Transmembrane</keyword>
<sequence length="54" mass="6742">MRNCIFVRQRSLWQKCIYKIFFHYLEVRACHCVHLRLPFLFLFGFFLFIGDRLV</sequence>
<name>A0A251ULA4_HELAN</name>
<organism evidence="3 4">
    <name type="scientific">Helianthus annuus</name>
    <name type="common">Common sunflower</name>
    <dbReference type="NCBI Taxonomy" id="4232"/>
    <lineage>
        <taxon>Eukaryota</taxon>
        <taxon>Viridiplantae</taxon>
        <taxon>Streptophyta</taxon>
        <taxon>Embryophyta</taxon>
        <taxon>Tracheophyta</taxon>
        <taxon>Spermatophyta</taxon>
        <taxon>Magnoliopsida</taxon>
        <taxon>eudicotyledons</taxon>
        <taxon>Gunneridae</taxon>
        <taxon>Pentapetalae</taxon>
        <taxon>asterids</taxon>
        <taxon>campanulids</taxon>
        <taxon>Asterales</taxon>
        <taxon>Asteraceae</taxon>
        <taxon>Asteroideae</taxon>
        <taxon>Heliantheae alliance</taxon>
        <taxon>Heliantheae</taxon>
        <taxon>Helianthus</taxon>
    </lineage>
</organism>
<proteinExistence type="predicted"/>